<evidence type="ECO:0000313" key="1">
    <source>
        <dbReference type="EMBL" id="SQJ16081.1"/>
    </source>
</evidence>
<evidence type="ECO:0000313" key="2">
    <source>
        <dbReference type="Proteomes" id="UP000249008"/>
    </source>
</evidence>
<reference evidence="1 2" key="1">
    <citation type="submission" date="2018-06" db="EMBL/GenBank/DDBJ databases">
        <authorList>
            <consortium name="Pathogen Informatics"/>
            <person name="Doyle S."/>
        </authorList>
    </citation>
    <scope>NUCLEOTIDE SEQUENCE [LARGE SCALE GENOMIC DNA]</scope>
    <source>
        <strain evidence="1 2">NCTC12112</strain>
    </source>
</reference>
<dbReference type="KEGG" id="ful:C4N20_06535"/>
<sequence length="414" mass="47636">MKKRYILLFVIIVFVGFLAGYRFGYKVSPRDFIGEDTKIIYANEGIADKDFKEVMPLINAAGKEADYKKFEETKKYISKIYAFSDSDFYNKDIKSAVVVDTGYWYFFILKDSVKYFDKDGEFYRLKSKYMEKYGLKRDIYMCFHRGLIIFSENKSVLKKIINKKGTYNAKIENIIDETRDNLLGTLIYNNVKTKDLGIEAVSLTGTIDKDVVKLQGKIIGDKDVFAAFNDQPEERKLLKYTGKNTIYLSMKDFSKLEKLVFNSYTLGNNKDLILAMWQGFIGTKPSDLLKEIDGEIIADTNNATMMIPLKNAEKVKKALSMFKTEDGYRISNRARLFFKDENTLVYGKDSFVENPHPAVLVRGQFLYGSLDIYSNFGIEELQGTDLNIAGIGNEVTFEAEINSKNIERLLRRVK</sequence>
<dbReference type="RefSeq" id="WP_005982388.1">
    <property type="nucleotide sequence ID" value="NZ_CABKNW010000007.1"/>
</dbReference>
<evidence type="ECO:0008006" key="3">
    <source>
        <dbReference type="Google" id="ProtNLM"/>
    </source>
</evidence>
<gene>
    <name evidence="1" type="ORF">NCTC12112_03198</name>
</gene>
<name>A0AAX2JG73_9FUSO</name>
<dbReference type="EMBL" id="LS483487">
    <property type="protein sequence ID" value="SQJ16081.1"/>
    <property type="molecule type" value="Genomic_DNA"/>
</dbReference>
<accession>A0AAX2JG73</accession>
<dbReference type="AlphaFoldDB" id="A0AAX2JG73"/>
<dbReference type="Proteomes" id="UP000249008">
    <property type="component" value="Chromosome 1"/>
</dbReference>
<proteinExistence type="predicted"/>
<dbReference type="GeneID" id="78454458"/>
<organism evidence="1 2">
    <name type="scientific">Fusobacterium ulcerans</name>
    <dbReference type="NCBI Taxonomy" id="861"/>
    <lineage>
        <taxon>Bacteria</taxon>
        <taxon>Fusobacteriati</taxon>
        <taxon>Fusobacteriota</taxon>
        <taxon>Fusobacteriia</taxon>
        <taxon>Fusobacteriales</taxon>
        <taxon>Fusobacteriaceae</taxon>
        <taxon>Fusobacterium</taxon>
    </lineage>
</organism>
<protein>
    <recommendedName>
        <fullName evidence="3">DUF4836 domain-containing protein</fullName>
    </recommendedName>
</protein>